<accession>A0A9Q0LLK0</accession>
<comment type="caution">
    <text evidence="1">The sequence shown here is derived from an EMBL/GenBank/DDBJ whole genome shotgun (WGS) entry which is preliminary data.</text>
</comment>
<sequence length="93" mass="10796">MKPILTKQYFPFICSYLFSIPSSSFKAFAYYYGSYYLLPPNLNTKCPINLVNHPSAMTRAKHENGKLSMKKVMKKIKPCSDNEYDVLPILKMF</sequence>
<proteinExistence type="predicted"/>
<protein>
    <submittedName>
        <fullName evidence="1">Uncharacterized protein</fullName>
    </submittedName>
</protein>
<gene>
    <name evidence="1" type="ORF">M0811_00638</name>
</gene>
<reference evidence="1" key="1">
    <citation type="submission" date="2022-10" db="EMBL/GenBank/DDBJ databases">
        <title>Novel sulphate-reducing endosymbionts in the free-living metamonad Anaeramoeba.</title>
        <authorList>
            <person name="Jerlstrom-Hultqvist J."/>
            <person name="Cepicka I."/>
            <person name="Gallot-Lavallee L."/>
            <person name="Salas-Leiva D."/>
            <person name="Curtis B.A."/>
            <person name="Zahonova K."/>
            <person name="Pipaliya S."/>
            <person name="Dacks J."/>
            <person name="Roger A.J."/>
        </authorList>
    </citation>
    <scope>NUCLEOTIDE SEQUENCE</scope>
    <source>
        <strain evidence="1">BMAN</strain>
    </source>
</reference>
<keyword evidence="2" id="KW-1185">Reference proteome</keyword>
<name>A0A9Q0LLK0_ANAIG</name>
<dbReference type="EMBL" id="JAPDFW010000070">
    <property type="protein sequence ID" value="KAJ5074010.1"/>
    <property type="molecule type" value="Genomic_DNA"/>
</dbReference>
<dbReference type="Proteomes" id="UP001149090">
    <property type="component" value="Unassembled WGS sequence"/>
</dbReference>
<organism evidence="1 2">
    <name type="scientific">Anaeramoeba ignava</name>
    <name type="common">Anaerobic marine amoeba</name>
    <dbReference type="NCBI Taxonomy" id="1746090"/>
    <lineage>
        <taxon>Eukaryota</taxon>
        <taxon>Metamonada</taxon>
        <taxon>Anaeramoebidae</taxon>
        <taxon>Anaeramoeba</taxon>
    </lineage>
</organism>
<evidence type="ECO:0000313" key="2">
    <source>
        <dbReference type="Proteomes" id="UP001149090"/>
    </source>
</evidence>
<dbReference type="AlphaFoldDB" id="A0A9Q0LLK0"/>
<evidence type="ECO:0000313" key="1">
    <source>
        <dbReference type="EMBL" id="KAJ5074010.1"/>
    </source>
</evidence>